<gene>
    <name evidence="3" type="ORF">M9Y10_004171</name>
</gene>
<evidence type="ECO:0000256" key="2">
    <source>
        <dbReference type="SAM" id="MobiDB-lite"/>
    </source>
</evidence>
<proteinExistence type="predicted"/>
<sequence>MLSNEEFNVMKNQLVQLQTENDEITAKIGVLKDSNRQIVLIQQAIAEIKEDIEKSKAEYAKTIESLNNQLEDYQDGKVPSSIINTFYNSIAKLKNQEDLQLSNVKAKLESENSRQVELSKKEAELYEKIDNAASQEQLISNQIQDYNNFFNSFTILRPQIETCMGCGLFIQDLCAKLNNLKKERSVQSGRRFRLQNWKKRKNQDFQIQSDLMERHQKDMDRIKEKSFGVEAQLHTLEVQLRNEVNALSKEEYDLFEANTEKEKYDKETEKLVNKAQEVIANIKTNTIPDIDNQINNIQSEINSYGMKKKKLLQKKMEMIRQLEKRIDFERQTLQRQDIVSPIVEELTNVEEQNLLEKEQIEKEIKQLEEQLRWYQANAEKKTLVIKELEKVVPLDQPVDEDTCLRMFYKSLDDVQVTNEALLNDLQMVGNELQGIEGENQSLKTILSQMEGPEDKTNDKDSRNILNNENENGSEKKGDTNNENANNYNNNTNDEVENDNNNNTDDIPNEKANNDNDKEEQDE</sequence>
<dbReference type="EMBL" id="JAPFFF010000010">
    <property type="protein sequence ID" value="KAK8881435.1"/>
    <property type="molecule type" value="Genomic_DNA"/>
</dbReference>
<dbReference type="Proteomes" id="UP001470230">
    <property type="component" value="Unassembled WGS sequence"/>
</dbReference>
<comment type="caution">
    <text evidence="3">The sequence shown here is derived from an EMBL/GenBank/DDBJ whole genome shotgun (WGS) entry which is preliminary data.</text>
</comment>
<feature type="coiled-coil region" evidence="1">
    <location>
        <begin position="7"/>
        <end position="76"/>
    </location>
</feature>
<organism evidence="3 4">
    <name type="scientific">Tritrichomonas musculus</name>
    <dbReference type="NCBI Taxonomy" id="1915356"/>
    <lineage>
        <taxon>Eukaryota</taxon>
        <taxon>Metamonada</taxon>
        <taxon>Parabasalia</taxon>
        <taxon>Tritrichomonadida</taxon>
        <taxon>Tritrichomonadidae</taxon>
        <taxon>Tritrichomonas</taxon>
    </lineage>
</organism>
<feature type="compositionally biased region" description="Low complexity" evidence="2">
    <location>
        <begin position="480"/>
        <end position="505"/>
    </location>
</feature>
<evidence type="ECO:0000313" key="3">
    <source>
        <dbReference type="EMBL" id="KAK8881435.1"/>
    </source>
</evidence>
<name>A0ABR2JU86_9EUKA</name>
<evidence type="ECO:0000313" key="4">
    <source>
        <dbReference type="Proteomes" id="UP001470230"/>
    </source>
</evidence>
<accession>A0ABR2JU86</accession>
<reference evidence="3 4" key="1">
    <citation type="submission" date="2024-04" db="EMBL/GenBank/DDBJ databases">
        <title>Tritrichomonas musculus Genome.</title>
        <authorList>
            <person name="Alves-Ferreira E."/>
            <person name="Grigg M."/>
            <person name="Lorenzi H."/>
            <person name="Galac M."/>
        </authorList>
    </citation>
    <scope>NUCLEOTIDE SEQUENCE [LARGE SCALE GENOMIC DNA]</scope>
    <source>
        <strain evidence="3 4">EAF2021</strain>
    </source>
</reference>
<feature type="coiled-coil region" evidence="1">
    <location>
        <begin position="312"/>
        <end position="384"/>
    </location>
</feature>
<protein>
    <submittedName>
        <fullName evidence="3">Uncharacterized protein</fullName>
    </submittedName>
</protein>
<feature type="compositionally biased region" description="Basic and acidic residues" evidence="2">
    <location>
        <begin position="452"/>
        <end position="462"/>
    </location>
</feature>
<keyword evidence="4" id="KW-1185">Reference proteome</keyword>
<keyword evidence="1" id="KW-0175">Coiled coil</keyword>
<feature type="region of interest" description="Disordered" evidence="2">
    <location>
        <begin position="450"/>
        <end position="522"/>
    </location>
</feature>
<evidence type="ECO:0000256" key="1">
    <source>
        <dbReference type="SAM" id="Coils"/>
    </source>
</evidence>